<reference evidence="3" key="1">
    <citation type="submission" date="2021-01" db="EMBL/GenBank/DDBJ databases">
        <title>Whole genome shotgun sequence of Actinoplanes tereljensis NBRC 105297.</title>
        <authorList>
            <person name="Komaki H."/>
            <person name="Tamura T."/>
        </authorList>
    </citation>
    <scope>NUCLEOTIDE SEQUENCE</scope>
    <source>
        <strain evidence="3">NBRC 105297</strain>
    </source>
</reference>
<evidence type="ECO:0000256" key="1">
    <source>
        <dbReference type="SAM" id="Phobius"/>
    </source>
</evidence>
<dbReference type="PANTHER" id="PTHR14969:SF13">
    <property type="entry name" value="AT30094P"/>
    <property type="match status" value="1"/>
</dbReference>
<feature type="transmembrane region" description="Helical" evidence="1">
    <location>
        <begin position="56"/>
        <end position="81"/>
    </location>
</feature>
<keyword evidence="1" id="KW-1133">Transmembrane helix</keyword>
<dbReference type="InterPro" id="IPR000326">
    <property type="entry name" value="PAP2/HPO"/>
</dbReference>
<feature type="domain" description="Phosphatidic acid phosphatase type 2/haloperoxidase" evidence="2">
    <location>
        <begin position="61"/>
        <end position="198"/>
    </location>
</feature>
<proteinExistence type="predicted"/>
<accession>A0A919TTN3</accession>
<dbReference type="CDD" id="cd03392">
    <property type="entry name" value="PAP2_like_2"/>
    <property type="match status" value="1"/>
</dbReference>
<feature type="transmembrane region" description="Helical" evidence="1">
    <location>
        <begin position="129"/>
        <end position="148"/>
    </location>
</feature>
<dbReference type="Proteomes" id="UP000623608">
    <property type="component" value="Unassembled WGS sequence"/>
</dbReference>
<dbReference type="SMART" id="SM00014">
    <property type="entry name" value="acidPPc"/>
    <property type="match status" value="1"/>
</dbReference>
<keyword evidence="4" id="KW-1185">Reference proteome</keyword>
<feature type="transmembrane region" description="Helical" evidence="1">
    <location>
        <begin position="155"/>
        <end position="177"/>
    </location>
</feature>
<dbReference type="InterPro" id="IPR036938">
    <property type="entry name" value="PAP2/HPO_sf"/>
</dbReference>
<sequence>MIVPLPRLVGGAAVAFALLTAIVVGRVGPLLSFDGWISGAAHTVALAHPLWRATMLAVTATGSTVVLGPLAAVGCLILLAFGRWRPAVFAAVALTVTHTARLLVLIAVARPRPADRLAAASSYSFPSGHSTASAAFALVLVLVCWPLLKQRWSRVVLAVGAGAWAFAVGLSRVALVVHWPTDVLGAWFFVLVLVPGIALLFRTRAPGDAPGETPPRSEEPR</sequence>
<dbReference type="PANTHER" id="PTHR14969">
    <property type="entry name" value="SPHINGOSINE-1-PHOSPHATE PHOSPHOHYDROLASE"/>
    <property type="match status" value="1"/>
</dbReference>
<evidence type="ECO:0000313" key="4">
    <source>
        <dbReference type="Proteomes" id="UP000623608"/>
    </source>
</evidence>
<dbReference type="SUPFAM" id="SSF48317">
    <property type="entry name" value="Acid phosphatase/Vanadium-dependent haloperoxidase"/>
    <property type="match status" value="1"/>
</dbReference>
<keyword evidence="1" id="KW-0812">Transmembrane</keyword>
<dbReference type="AlphaFoldDB" id="A0A919TTN3"/>
<gene>
    <name evidence="3" type="ORF">Ate02nite_32850</name>
</gene>
<dbReference type="EMBL" id="BOMY01000022">
    <property type="protein sequence ID" value="GIF20555.1"/>
    <property type="molecule type" value="Genomic_DNA"/>
</dbReference>
<dbReference type="Pfam" id="PF01569">
    <property type="entry name" value="PAP2"/>
    <property type="match status" value="1"/>
</dbReference>
<comment type="caution">
    <text evidence="3">The sequence shown here is derived from an EMBL/GenBank/DDBJ whole genome shotgun (WGS) entry which is preliminary data.</text>
</comment>
<protein>
    <submittedName>
        <fullName evidence="3">Membrane protein</fullName>
    </submittedName>
</protein>
<organism evidence="3 4">
    <name type="scientific">Paractinoplanes tereljensis</name>
    <dbReference type="NCBI Taxonomy" id="571912"/>
    <lineage>
        <taxon>Bacteria</taxon>
        <taxon>Bacillati</taxon>
        <taxon>Actinomycetota</taxon>
        <taxon>Actinomycetes</taxon>
        <taxon>Micromonosporales</taxon>
        <taxon>Micromonosporaceae</taxon>
        <taxon>Paractinoplanes</taxon>
    </lineage>
</organism>
<feature type="transmembrane region" description="Helical" evidence="1">
    <location>
        <begin position="88"/>
        <end position="109"/>
    </location>
</feature>
<keyword evidence="1" id="KW-0472">Membrane</keyword>
<evidence type="ECO:0000259" key="2">
    <source>
        <dbReference type="SMART" id="SM00014"/>
    </source>
</evidence>
<dbReference type="Gene3D" id="1.20.144.10">
    <property type="entry name" value="Phosphatidic acid phosphatase type 2/haloperoxidase"/>
    <property type="match status" value="1"/>
</dbReference>
<feature type="transmembrane region" description="Helical" evidence="1">
    <location>
        <begin position="183"/>
        <end position="201"/>
    </location>
</feature>
<evidence type="ECO:0000313" key="3">
    <source>
        <dbReference type="EMBL" id="GIF20555.1"/>
    </source>
</evidence>
<dbReference type="RefSeq" id="WP_203806290.1">
    <property type="nucleotide sequence ID" value="NZ_BOMY01000022.1"/>
</dbReference>
<name>A0A919TTN3_9ACTN</name>